<reference evidence="1" key="1">
    <citation type="submission" date="2022-08" db="UniProtKB">
        <authorList>
            <consortium name="EnsemblMetazoa"/>
        </authorList>
    </citation>
    <scope>IDENTIFICATION</scope>
</reference>
<evidence type="ECO:0000313" key="1">
    <source>
        <dbReference type="EnsemblMetazoa" id="ACOM026486-PA.1"/>
    </source>
</evidence>
<organism evidence="1">
    <name type="scientific">Anopheles coluzzii</name>
    <name type="common">African malaria mosquito</name>
    <dbReference type="NCBI Taxonomy" id="1518534"/>
    <lineage>
        <taxon>Eukaryota</taxon>
        <taxon>Metazoa</taxon>
        <taxon>Ecdysozoa</taxon>
        <taxon>Arthropoda</taxon>
        <taxon>Hexapoda</taxon>
        <taxon>Insecta</taxon>
        <taxon>Pterygota</taxon>
        <taxon>Neoptera</taxon>
        <taxon>Endopterygota</taxon>
        <taxon>Diptera</taxon>
        <taxon>Nematocera</taxon>
        <taxon>Culicoidea</taxon>
        <taxon>Culicidae</taxon>
        <taxon>Anophelinae</taxon>
        <taxon>Anopheles</taxon>
    </lineage>
</organism>
<proteinExistence type="predicted"/>
<sequence>MTLLPEWCNAEHGTVLDKLQVLLFEAMKSTKPVPVDLKFVREKFMEIELKPSISLVKNRAKLLSGREQAQAIELLEEAMQGEEKTGIISGVRDGIPQFVHRMFAEYFVACWLYQNMARFKQESVFKSQTIWAQPMKQSDAHRRASATRRELAGKLQVTNCKQMNININ</sequence>
<name>A0A8W7P5X0_ANOCL</name>
<accession>A0A8W7P5X0</accession>
<protein>
    <submittedName>
        <fullName evidence="1">Uncharacterized protein</fullName>
    </submittedName>
</protein>
<dbReference type="EnsemblMetazoa" id="ACOM026486-RA">
    <property type="protein sequence ID" value="ACOM026486-PA.1"/>
    <property type="gene ID" value="ACOM026486"/>
</dbReference>
<dbReference type="AlphaFoldDB" id="A0A8W7P5X0"/>
<dbReference type="VEuPathDB" id="VectorBase:ACON2_041799"/>
<dbReference type="Proteomes" id="UP000075882">
    <property type="component" value="Unassembled WGS sequence"/>
</dbReference>